<feature type="region of interest" description="Disordered" evidence="1">
    <location>
        <begin position="141"/>
        <end position="181"/>
    </location>
</feature>
<dbReference type="Pfam" id="PF03108">
    <property type="entry name" value="DBD_Tnp_Mut"/>
    <property type="match status" value="1"/>
</dbReference>
<feature type="compositionally biased region" description="Low complexity" evidence="1">
    <location>
        <begin position="257"/>
        <end position="268"/>
    </location>
</feature>
<reference evidence="3 4" key="1">
    <citation type="submission" date="2015-04" db="EMBL/GenBank/DDBJ databases">
        <authorList>
            <person name="Heijne W.H."/>
            <person name="Fedorova N.D."/>
            <person name="Nierman W.C."/>
            <person name="Vollebregt A.W."/>
            <person name="Zhao Z."/>
            <person name="Wu L."/>
            <person name="Kumar M."/>
            <person name="Stam H."/>
            <person name="van den Berg M.A."/>
            <person name="Pel H.J."/>
        </authorList>
    </citation>
    <scope>NUCLEOTIDE SEQUENCE [LARGE SCALE GENOMIC DNA]</scope>
    <source>
        <strain evidence="3 4">CBS 393.64</strain>
    </source>
</reference>
<evidence type="ECO:0000313" key="4">
    <source>
        <dbReference type="Proteomes" id="UP000053958"/>
    </source>
</evidence>
<feature type="compositionally biased region" description="Polar residues" evidence="1">
    <location>
        <begin position="206"/>
        <end position="239"/>
    </location>
</feature>
<feature type="region of interest" description="Disordered" evidence="1">
    <location>
        <begin position="194"/>
        <end position="292"/>
    </location>
</feature>
<dbReference type="InterPro" id="IPR004332">
    <property type="entry name" value="Transposase_MuDR"/>
</dbReference>
<dbReference type="RefSeq" id="XP_013327209.1">
    <property type="nucleotide sequence ID" value="XM_013471755.1"/>
</dbReference>
<evidence type="ECO:0000259" key="2">
    <source>
        <dbReference type="Pfam" id="PF03108"/>
    </source>
</evidence>
<feature type="region of interest" description="Disordered" evidence="1">
    <location>
        <begin position="355"/>
        <end position="397"/>
    </location>
</feature>
<sequence>MTEMYSGLHAGQRFSSLEDFKNFIRSISVRQHWDLRVVRSNKKSVVLGCRSSPNCFFRVVCRANKNATYITSLQDAHSCRRNAASSGTPARSEASHVRFLLNEIPKLFDMKNKIKGQDVVEAVKRYHGYDISMRQAQRALTKLQPRQPKAPQEQPRDGGGDVPQSQAAPPAPGQPENGAEFTNLTEDRWPQNELPHTLVQGGGMDQNGTSPDSTAAPQSHSQPVSIISHQSQAPPSESRSVPHHPSQMNTLPPPPQQFAQPPTQNQVPPQVPPPQSTPKSQRQQPPPQSGHPAAAQLVLTNFKIEFTCTTCGAMNQCFFPNQGNVTGNSYLPPQPVPHQSNPRAQPVGAVTNEAAGNNTANGFNGDEYQGNPAGHGRNMPSPWAPGGLEVPITPANG</sequence>
<evidence type="ECO:0000313" key="3">
    <source>
        <dbReference type="EMBL" id="KKA20597.1"/>
    </source>
</evidence>
<dbReference type="AlphaFoldDB" id="A0A0F4YQN7"/>
<feature type="compositionally biased region" description="Low complexity" evidence="1">
    <location>
        <begin position="355"/>
        <end position="365"/>
    </location>
</feature>
<proteinExistence type="predicted"/>
<dbReference type="STRING" id="1408163.A0A0F4YQN7"/>
<name>A0A0F4YQN7_RASE3</name>
<dbReference type="Proteomes" id="UP000053958">
    <property type="component" value="Unassembled WGS sequence"/>
</dbReference>
<dbReference type="OrthoDB" id="125347at2759"/>
<dbReference type="EMBL" id="LASV01000245">
    <property type="protein sequence ID" value="KKA20597.1"/>
    <property type="molecule type" value="Genomic_DNA"/>
</dbReference>
<protein>
    <recommendedName>
        <fullName evidence="2">Transposase MuDR plant domain-containing protein</fullName>
    </recommendedName>
</protein>
<keyword evidence="4" id="KW-1185">Reference proteome</keyword>
<feature type="domain" description="Transposase MuDR plant" evidence="2">
    <location>
        <begin position="10"/>
        <end position="60"/>
    </location>
</feature>
<evidence type="ECO:0000256" key="1">
    <source>
        <dbReference type="SAM" id="MobiDB-lite"/>
    </source>
</evidence>
<gene>
    <name evidence="3" type="ORF">T310_5373</name>
</gene>
<comment type="caution">
    <text evidence="3">The sequence shown here is derived from an EMBL/GenBank/DDBJ whole genome shotgun (WGS) entry which is preliminary data.</text>
</comment>
<dbReference type="GeneID" id="25317718"/>
<organism evidence="3 4">
    <name type="scientific">Rasamsonia emersonii (strain ATCC 16479 / CBS 393.64 / IMI 116815)</name>
    <dbReference type="NCBI Taxonomy" id="1408163"/>
    <lineage>
        <taxon>Eukaryota</taxon>
        <taxon>Fungi</taxon>
        <taxon>Dikarya</taxon>
        <taxon>Ascomycota</taxon>
        <taxon>Pezizomycotina</taxon>
        <taxon>Eurotiomycetes</taxon>
        <taxon>Eurotiomycetidae</taxon>
        <taxon>Eurotiales</taxon>
        <taxon>Trichocomaceae</taxon>
        <taxon>Rasamsonia</taxon>
    </lineage>
</organism>
<accession>A0A0F4YQN7</accession>